<keyword evidence="1" id="KW-1133">Transmembrane helix</keyword>
<evidence type="ECO:0000313" key="2">
    <source>
        <dbReference type="EMBL" id="QRJ63336.1"/>
    </source>
</evidence>
<proteinExistence type="predicted"/>
<protein>
    <submittedName>
        <fullName evidence="2">Uncharacterized protein</fullName>
    </submittedName>
</protein>
<dbReference type="KEGG" id="ares:IWH25_16555"/>
<keyword evidence="1" id="KW-0812">Transmembrane</keyword>
<reference evidence="2" key="1">
    <citation type="submission" date="2020-11" db="EMBL/GenBank/DDBJ databases">
        <title>Azospira restricta DSM 18626 genome sequence.</title>
        <authorList>
            <person name="Moe W.M."/>
        </authorList>
    </citation>
    <scope>NUCLEOTIDE SEQUENCE</scope>
    <source>
        <strain evidence="2">DSM 18626</strain>
    </source>
</reference>
<feature type="transmembrane region" description="Helical" evidence="1">
    <location>
        <begin position="29"/>
        <end position="56"/>
    </location>
</feature>
<keyword evidence="1" id="KW-0472">Membrane</keyword>
<accession>A0A974PY55</accession>
<dbReference type="Proteomes" id="UP000663444">
    <property type="component" value="Chromosome"/>
</dbReference>
<evidence type="ECO:0000256" key="1">
    <source>
        <dbReference type="SAM" id="Phobius"/>
    </source>
</evidence>
<dbReference type="AlphaFoldDB" id="A0A974PY55"/>
<name>A0A974PY55_9RHOO</name>
<gene>
    <name evidence="2" type="ORF">IWH25_16555</name>
</gene>
<dbReference type="RefSeq" id="WP_203386863.1">
    <property type="nucleotide sequence ID" value="NZ_CP064781.1"/>
</dbReference>
<dbReference type="EMBL" id="CP064781">
    <property type="protein sequence ID" value="QRJ63336.1"/>
    <property type="molecule type" value="Genomic_DNA"/>
</dbReference>
<keyword evidence="3" id="KW-1185">Reference proteome</keyword>
<sequence length="76" mass="7895">MSWFWSKSRTGKTIEGGLNLLDGAVGYGLLSGAAVVVAFGKFLLGGVLGALALGMFARLSHRANSKASSTKKQAHE</sequence>
<organism evidence="2 3">
    <name type="scientific">Azospira restricta</name>
    <dbReference type="NCBI Taxonomy" id="404405"/>
    <lineage>
        <taxon>Bacteria</taxon>
        <taxon>Pseudomonadati</taxon>
        <taxon>Pseudomonadota</taxon>
        <taxon>Betaproteobacteria</taxon>
        <taxon>Rhodocyclales</taxon>
        <taxon>Rhodocyclaceae</taxon>
        <taxon>Azospira</taxon>
    </lineage>
</organism>
<evidence type="ECO:0000313" key="3">
    <source>
        <dbReference type="Proteomes" id="UP000663444"/>
    </source>
</evidence>